<evidence type="ECO:0000313" key="2">
    <source>
        <dbReference type="Proteomes" id="UP001281761"/>
    </source>
</evidence>
<organism evidence="1 2">
    <name type="scientific">Blattamonas nauphoetae</name>
    <dbReference type="NCBI Taxonomy" id="2049346"/>
    <lineage>
        <taxon>Eukaryota</taxon>
        <taxon>Metamonada</taxon>
        <taxon>Preaxostyla</taxon>
        <taxon>Oxymonadida</taxon>
        <taxon>Blattamonas</taxon>
    </lineage>
</organism>
<accession>A0ABQ9XR98</accession>
<sequence length="242" mass="27472">MDTKTTNLACVSLDGRSLLPYFVVPAPFRTYSMYEIGCVRGLMCHIKVHTYCNLTAALFWDWLETVLIPEVEFRRTMPNNENQEAVLIVDNCSIHILHVIDVAIFGTWKRFLRESRGIRADERCASIVSHCTNVWQRTVCFQQVIAAFAACGIRRRCVSGMAVVEVDKQNNPKPFGFKLAEGKKSSKVSRKPGVKNSRKEKADWSGELCNHCPYPPLHVGESSEYVKPEFHGKPELGLRTHK</sequence>
<dbReference type="Proteomes" id="UP001281761">
    <property type="component" value="Unassembled WGS sequence"/>
</dbReference>
<comment type="caution">
    <text evidence="1">The sequence shown here is derived from an EMBL/GenBank/DDBJ whole genome shotgun (WGS) entry which is preliminary data.</text>
</comment>
<keyword evidence="2" id="KW-1185">Reference proteome</keyword>
<protein>
    <recommendedName>
        <fullName evidence="3">DDE-1 domain-containing protein</fullName>
    </recommendedName>
</protein>
<dbReference type="EMBL" id="JARBJD010000097">
    <property type="protein sequence ID" value="KAK2952901.1"/>
    <property type="molecule type" value="Genomic_DNA"/>
</dbReference>
<evidence type="ECO:0008006" key="3">
    <source>
        <dbReference type="Google" id="ProtNLM"/>
    </source>
</evidence>
<gene>
    <name evidence="1" type="ORF">BLNAU_12077</name>
</gene>
<reference evidence="1 2" key="1">
    <citation type="journal article" date="2022" name="bioRxiv">
        <title>Genomics of Preaxostyla Flagellates Illuminates Evolutionary Transitions and the Path Towards Mitochondrial Loss.</title>
        <authorList>
            <person name="Novak L.V.F."/>
            <person name="Treitli S.C."/>
            <person name="Pyrih J."/>
            <person name="Halakuc P."/>
            <person name="Pipaliya S.V."/>
            <person name="Vacek V."/>
            <person name="Brzon O."/>
            <person name="Soukal P."/>
            <person name="Eme L."/>
            <person name="Dacks J.B."/>
            <person name="Karnkowska A."/>
            <person name="Elias M."/>
            <person name="Hampl V."/>
        </authorList>
    </citation>
    <scope>NUCLEOTIDE SEQUENCE [LARGE SCALE GENOMIC DNA]</scope>
    <source>
        <strain evidence="1">NAU3</strain>
        <tissue evidence="1">Gut</tissue>
    </source>
</reference>
<evidence type="ECO:0000313" key="1">
    <source>
        <dbReference type="EMBL" id="KAK2952901.1"/>
    </source>
</evidence>
<proteinExistence type="predicted"/>
<name>A0ABQ9XR98_9EUKA</name>